<evidence type="ECO:0000256" key="10">
    <source>
        <dbReference type="PROSITE-ProRule" id="PRU10141"/>
    </source>
</evidence>
<dbReference type="Gene3D" id="1.10.510.10">
    <property type="entry name" value="Transferase(Phosphotransferase) domain 1"/>
    <property type="match status" value="1"/>
</dbReference>
<accession>A0ABM0HVR1</accession>
<evidence type="ECO:0000313" key="15">
    <source>
        <dbReference type="RefSeq" id="XP_004435001.2"/>
    </source>
</evidence>
<comment type="catalytic activity">
    <reaction evidence="9">
        <text>L-seryl-[protein] + ATP = O-phospho-L-seryl-[protein] + ADP + H(+)</text>
        <dbReference type="Rhea" id="RHEA:17989"/>
        <dbReference type="Rhea" id="RHEA-COMP:9863"/>
        <dbReference type="Rhea" id="RHEA-COMP:11604"/>
        <dbReference type="ChEBI" id="CHEBI:15378"/>
        <dbReference type="ChEBI" id="CHEBI:29999"/>
        <dbReference type="ChEBI" id="CHEBI:30616"/>
        <dbReference type="ChEBI" id="CHEBI:83421"/>
        <dbReference type="ChEBI" id="CHEBI:456216"/>
        <dbReference type="EC" id="2.7.11.1"/>
    </reaction>
</comment>
<dbReference type="PANTHER" id="PTHR22984">
    <property type="entry name" value="SERINE/THREONINE-PROTEIN KINASE PIM"/>
    <property type="match status" value="1"/>
</dbReference>
<protein>
    <recommendedName>
        <fullName evidence="2">non-specific serine/threonine protein kinase</fullName>
        <ecNumber evidence="2">2.7.11.1</ecNumber>
    </recommendedName>
</protein>
<dbReference type="SUPFAM" id="SSF56112">
    <property type="entry name" value="Protein kinase-like (PK-like)"/>
    <property type="match status" value="1"/>
</dbReference>
<keyword evidence="7 10" id="KW-0067">ATP-binding</keyword>
<dbReference type="InterPro" id="IPR000719">
    <property type="entry name" value="Prot_kinase_dom"/>
</dbReference>
<comment type="similarity">
    <text evidence="1">Belongs to the protein kinase superfamily. CAMK Ser/Thr protein kinase family. PIM subfamily.</text>
</comment>
<keyword evidence="4" id="KW-0808">Transferase</keyword>
<keyword evidence="14" id="KW-1185">Reference proteome</keyword>
<dbReference type="InterPro" id="IPR017441">
    <property type="entry name" value="Protein_kinase_ATP_BS"/>
</dbReference>
<evidence type="ECO:0000256" key="6">
    <source>
        <dbReference type="ARBA" id="ARBA00022777"/>
    </source>
</evidence>
<dbReference type="SMART" id="SM00220">
    <property type="entry name" value="S_TKc"/>
    <property type="match status" value="1"/>
</dbReference>
<dbReference type="Proteomes" id="UP000694910">
    <property type="component" value="Unplaced"/>
</dbReference>
<dbReference type="PROSITE" id="PS00108">
    <property type="entry name" value="PROTEIN_KINASE_ST"/>
    <property type="match status" value="1"/>
</dbReference>
<dbReference type="InterPro" id="IPR051138">
    <property type="entry name" value="PIM_Ser/Thr_kinase"/>
</dbReference>
<dbReference type="GO" id="GO:0016301">
    <property type="term" value="F:kinase activity"/>
    <property type="evidence" value="ECO:0007669"/>
    <property type="project" value="UniProtKB-KW"/>
</dbReference>
<proteinExistence type="inferred from homology"/>
<keyword evidence="6 15" id="KW-0418">Kinase</keyword>
<keyword evidence="3 11" id="KW-0723">Serine/threonine-protein kinase</keyword>
<evidence type="ECO:0000256" key="5">
    <source>
        <dbReference type="ARBA" id="ARBA00022741"/>
    </source>
</evidence>
<dbReference type="PROSITE" id="PS50011">
    <property type="entry name" value="PROTEIN_KINASE_DOM"/>
    <property type="match status" value="1"/>
</dbReference>
<dbReference type="PROSITE" id="PS00107">
    <property type="entry name" value="PROTEIN_KINASE_ATP"/>
    <property type="match status" value="1"/>
</dbReference>
<dbReference type="Gene3D" id="3.30.200.20">
    <property type="entry name" value="Phosphorylase Kinase, domain 1"/>
    <property type="match status" value="1"/>
</dbReference>
<reference evidence="15" key="1">
    <citation type="submission" date="2025-08" db="UniProtKB">
        <authorList>
            <consortium name="RefSeq"/>
        </authorList>
    </citation>
    <scope>IDENTIFICATION</scope>
</reference>
<dbReference type="GeneID" id="101408574"/>
<dbReference type="EC" id="2.7.11.1" evidence="2"/>
<evidence type="ECO:0000256" key="2">
    <source>
        <dbReference type="ARBA" id="ARBA00012513"/>
    </source>
</evidence>
<sequence length="412" mass="44127">MQIRTGSDWLGDSRCRVRIDQSQVGGAVVQGDSLGRRVPGSVALGLARTANLNVAPFVGASGPPASLPSTLAPPSPGSPASLPGASTPCGLSGLNLRSASSMLTKPLQGLPVAPVTPTTPPGGKNREAFEAEYRLGPLLGKGGFGTVFAGHRVADRLQVAIKVIPRNRVLGWSPLSDSVTCPLEVALLWKVGAGGGHPGVIRLLDWFETPEGFMLVLERPLPAQDLFDYITEQGPLGEARSRCLFAQVVAAVRHCHARGVVHRDIKDENILMDLRRGCAKLIDFGSGALLHDEPYTDFDGTRVYSPPEWISHHQYHALPATVWSLGILLYDMVCGDIPFERDQEILEAELQFPAHVSPDCCALIRRCLAPKPSARPSLEEILLDPWMQTPAEDAPLSAPKGGPTPLAWSLMP</sequence>
<evidence type="ECO:0000313" key="14">
    <source>
        <dbReference type="Proteomes" id="UP000694910"/>
    </source>
</evidence>
<keyword evidence="5 10" id="KW-0547">Nucleotide-binding</keyword>
<evidence type="ECO:0000256" key="3">
    <source>
        <dbReference type="ARBA" id="ARBA00022527"/>
    </source>
</evidence>
<feature type="binding site" evidence="10">
    <location>
        <position position="162"/>
    </location>
    <ligand>
        <name>ATP</name>
        <dbReference type="ChEBI" id="CHEBI:30616"/>
    </ligand>
</feature>
<evidence type="ECO:0000256" key="4">
    <source>
        <dbReference type="ARBA" id="ARBA00022679"/>
    </source>
</evidence>
<evidence type="ECO:0000256" key="7">
    <source>
        <dbReference type="ARBA" id="ARBA00022840"/>
    </source>
</evidence>
<gene>
    <name evidence="15" type="primary">LOC101408574</name>
</gene>
<dbReference type="InterPro" id="IPR011009">
    <property type="entry name" value="Kinase-like_dom_sf"/>
</dbReference>
<organism evidence="14 15">
    <name type="scientific">Ceratotherium simum simum</name>
    <name type="common">Southern white rhinoceros</name>
    <dbReference type="NCBI Taxonomy" id="73337"/>
    <lineage>
        <taxon>Eukaryota</taxon>
        <taxon>Metazoa</taxon>
        <taxon>Chordata</taxon>
        <taxon>Craniata</taxon>
        <taxon>Vertebrata</taxon>
        <taxon>Euteleostomi</taxon>
        <taxon>Mammalia</taxon>
        <taxon>Eutheria</taxon>
        <taxon>Laurasiatheria</taxon>
        <taxon>Perissodactyla</taxon>
        <taxon>Rhinocerotidae</taxon>
        <taxon>Ceratotherium</taxon>
    </lineage>
</organism>
<feature type="region of interest" description="Disordered" evidence="12">
    <location>
        <begin position="392"/>
        <end position="412"/>
    </location>
</feature>
<dbReference type="PANTHER" id="PTHR22984:SF10">
    <property type="entry name" value="SERINE_THREONINE-PROTEIN KINASE PIM-2"/>
    <property type="match status" value="1"/>
</dbReference>
<evidence type="ECO:0000256" key="12">
    <source>
        <dbReference type="SAM" id="MobiDB-lite"/>
    </source>
</evidence>
<evidence type="ECO:0000256" key="9">
    <source>
        <dbReference type="ARBA" id="ARBA00048679"/>
    </source>
</evidence>
<dbReference type="Pfam" id="PF00069">
    <property type="entry name" value="Pkinase"/>
    <property type="match status" value="1"/>
</dbReference>
<feature type="domain" description="Protein kinase" evidence="13">
    <location>
        <begin position="133"/>
        <end position="387"/>
    </location>
</feature>
<comment type="catalytic activity">
    <reaction evidence="8">
        <text>L-threonyl-[protein] + ATP = O-phospho-L-threonyl-[protein] + ADP + H(+)</text>
        <dbReference type="Rhea" id="RHEA:46608"/>
        <dbReference type="Rhea" id="RHEA-COMP:11060"/>
        <dbReference type="Rhea" id="RHEA-COMP:11605"/>
        <dbReference type="ChEBI" id="CHEBI:15378"/>
        <dbReference type="ChEBI" id="CHEBI:30013"/>
        <dbReference type="ChEBI" id="CHEBI:30616"/>
        <dbReference type="ChEBI" id="CHEBI:61977"/>
        <dbReference type="ChEBI" id="CHEBI:456216"/>
        <dbReference type="EC" id="2.7.11.1"/>
    </reaction>
</comment>
<dbReference type="RefSeq" id="XP_004435001.2">
    <property type="nucleotide sequence ID" value="XM_004434944.2"/>
</dbReference>
<dbReference type="InterPro" id="IPR008271">
    <property type="entry name" value="Ser/Thr_kinase_AS"/>
</dbReference>
<name>A0ABM0HVR1_CERSS</name>
<evidence type="ECO:0000256" key="8">
    <source>
        <dbReference type="ARBA" id="ARBA00047899"/>
    </source>
</evidence>
<evidence type="ECO:0000259" key="13">
    <source>
        <dbReference type="PROSITE" id="PS50011"/>
    </source>
</evidence>
<evidence type="ECO:0000256" key="11">
    <source>
        <dbReference type="RuleBase" id="RU000304"/>
    </source>
</evidence>
<evidence type="ECO:0000256" key="1">
    <source>
        <dbReference type="ARBA" id="ARBA00005505"/>
    </source>
</evidence>